<proteinExistence type="predicted"/>
<evidence type="ECO:0000313" key="2">
    <source>
        <dbReference type="EMBL" id="MBU2787751.1"/>
    </source>
</evidence>
<dbReference type="RefSeq" id="WP_215873059.1">
    <property type="nucleotide sequence ID" value="NZ_JAAXYO010000066.1"/>
</dbReference>
<evidence type="ECO:0000256" key="1">
    <source>
        <dbReference type="SAM" id="MobiDB-lite"/>
    </source>
</evidence>
<dbReference type="EMBL" id="JAAXYO010000066">
    <property type="protein sequence ID" value="MBU2787751.1"/>
    <property type="molecule type" value="Genomic_DNA"/>
</dbReference>
<dbReference type="SUPFAM" id="SSF48371">
    <property type="entry name" value="ARM repeat"/>
    <property type="match status" value="1"/>
</dbReference>
<evidence type="ECO:0008006" key="4">
    <source>
        <dbReference type="Google" id="ProtNLM"/>
    </source>
</evidence>
<dbReference type="Gene3D" id="1.25.10.10">
    <property type="entry name" value="Leucine-rich Repeat Variant"/>
    <property type="match status" value="1"/>
</dbReference>
<dbReference type="InterPro" id="IPR016024">
    <property type="entry name" value="ARM-type_fold"/>
</dbReference>
<evidence type="ECO:0000313" key="3">
    <source>
        <dbReference type="Proteomes" id="UP001197378"/>
    </source>
</evidence>
<name>A0AAE2YPT1_9PROT</name>
<feature type="region of interest" description="Disordered" evidence="1">
    <location>
        <begin position="125"/>
        <end position="147"/>
    </location>
</feature>
<gene>
    <name evidence="2" type="ORF">HFQ13_05975</name>
</gene>
<protein>
    <recommendedName>
        <fullName evidence="4">Leucine rich repeat variant</fullName>
    </recommendedName>
</protein>
<organism evidence="2 3">
    <name type="scientific">Igneacidithiobacillus copahuensis</name>
    <dbReference type="NCBI Taxonomy" id="2724909"/>
    <lineage>
        <taxon>Bacteria</taxon>
        <taxon>Pseudomonadati</taxon>
        <taxon>Pseudomonadota</taxon>
        <taxon>Acidithiobacillia</taxon>
        <taxon>Acidithiobacillales</taxon>
        <taxon>Acidithiobacillaceae</taxon>
        <taxon>Igneacidithiobacillus</taxon>
    </lineage>
</organism>
<sequence length="147" mass="17215">MQECDTWDLPSWRSLDLEARLRWALAPEIPDLYRQALAREQWVQTRCYFARRQDLRPREVAQFAADDDYVIRLCIAKRPDLSPEQVAAFCSDRDPNVRYAIARNPLLNETQRQMLLQDPDEVVRQAAAKGARPSQTRQRQGQAALYR</sequence>
<dbReference type="Proteomes" id="UP001197378">
    <property type="component" value="Unassembled WGS sequence"/>
</dbReference>
<comment type="caution">
    <text evidence="2">The sequence shown here is derived from an EMBL/GenBank/DDBJ whole genome shotgun (WGS) entry which is preliminary data.</text>
</comment>
<accession>A0AAE2YPT1</accession>
<reference evidence="2" key="1">
    <citation type="journal article" date="2021" name="ISME J.">
        <title>Genomic evolution of the class Acidithiobacillia: deep-branching Proteobacteria living in extreme acidic conditions.</title>
        <authorList>
            <person name="Moya-Beltran A."/>
            <person name="Beard S."/>
            <person name="Rojas-Villalobos C."/>
            <person name="Issotta F."/>
            <person name="Gallardo Y."/>
            <person name="Ulloa R."/>
            <person name="Giaveno A."/>
            <person name="Degli Esposti M."/>
            <person name="Johnson D.B."/>
            <person name="Quatrini R."/>
        </authorList>
    </citation>
    <scope>NUCLEOTIDE SEQUENCE</scope>
    <source>
        <strain evidence="2">VAN18-1</strain>
    </source>
</reference>
<dbReference type="AlphaFoldDB" id="A0AAE2YPT1"/>
<keyword evidence="3" id="KW-1185">Reference proteome</keyword>
<dbReference type="InterPro" id="IPR011989">
    <property type="entry name" value="ARM-like"/>
</dbReference>